<name>A0A6S7HGU6_PARCT</name>
<feature type="compositionally biased region" description="Polar residues" evidence="2">
    <location>
        <begin position="258"/>
        <end position="271"/>
    </location>
</feature>
<dbReference type="OrthoDB" id="10037581at2759"/>
<dbReference type="AlphaFoldDB" id="A0A6S7HGU6"/>
<evidence type="ECO:0000313" key="3">
    <source>
        <dbReference type="EMBL" id="CAB4003499.1"/>
    </source>
</evidence>
<proteinExistence type="predicted"/>
<evidence type="ECO:0000256" key="2">
    <source>
        <dbReference type="SAM" id="MobiDB-lite"/>
    </source>
</evidence>
<feature type="compositionally biased region" description="Basic and acidic residues" evidence="2">
    <location>
        <begin position="338"/>
        <end position="348"/>
    </location>
</feature>
<reference evidence="3" key="1">
    <citation type="submission" date="2020-04" db="EMBL/GenBank/DDBJ databases">
        <authorList>
            <person name="Alioto T."/>
            <person name="Alioto T."/>
            <person name="Gomez Garrido J."/>
        </authorList>
    </citation>
    <scope>NUCLEOTIDE SEQUENCE</scope>
    <source>
        <strain evidence="3">A484AB</strain>
    </source>
</reference>
<dbReference type="InterPro" id="IPR026642">
    <property type="entry name" value="Glcci1/FAM117"/>
</dbReference>
<sequence length="402" mass="43611">MASQGTQRPRRNASPSSSKPQPMRATMPFSLSTKRPPSPPRGTFLRRPSPASSPVHNEGPLKATRRSSPEIRTSPENRRSPTSPSLLLFGSKVERPKSGGPVIRRTSSLDTLSGSYMSSQWPRGETPVGFPAAMVCKETQTPWDENGSTTTVEQTKHQRSASWGSPDVKEKFRQHRQRTKQNSQLYGRQSPIAGDHTAIAHSSSIPIPVMPKTVVHGRCSMEGLNSEIQGLVVTDGDDSVFKTPNDQPDGHRAPFPRFQSSSVDANTQTPGETLDYQDGNHSTMVDHACQTQSPSTPSGESKTPQSTGGRESSSPDVPTGFKYASSPKPNNSYLFGREPPDGAEKVPLHVDDVNEKQQCPMSVSGPDKSKGTINFSTQSPFHFINPLPSKVAPPSAEHACMH</sequence>
<feature type="region of interest" description="Disordered" evidence="2">
    <location>
        <begin position="1"/>
        <end position="107"/>
    </location>
</feature>
<protein>
    <submittedName>
        <fullName evidence="3">Uncharacterized protein</fullName>
    </submittedName>
</protein>
<comment type="caution">
    <text evidence="3">The sequence shown here is derived from an EMBL/GenBank/DDBJ whole genome shotgun (WGS) entry which is preliminary data.</text>
</comment>
<feature type="region of interest" description="Disordered" evidence="2">
    <location>
        <begin position="236"/>
        <end position="348"/>
    </location>
</feature>
<evidence type="ECO:0000256" key="1">
    <source>
        <dbReference type="ARBA" id="ARBA00022553"/>
    </source>
</evidence>
<keyword evidence="4" id="KW-1185">Reference proteome</keyword>
<dbReference type="Proteomes" id="UP001152795">
    <property type="component" value="Unassembled WGS sequence"/>
</dbReference>
<feature type="compositionally biased region" description="Polar residues" evidence="2">
    <location>
        <begin position="140"/>
        <end position="153"/>
    </location>
</feature>
<evidence type="ECO:0000313" key="4">
    <source>
        <dbReference type="Proteomes" id="UP001152795"/>
    </source>
</evidence>
<dbReference type="EMBL" id="CACRXK020004646">
    <property type="protein sequence ID" value="CAB4003499.1"/>
    <property type="molecule type" value="Genomic_DNA"/>
</dbReference>
<gene>
    <name evidence="3" type="ORF">PACLA_8A051975</name>
</gene>
<dbReference type="Pfam" id="PF15388">
    <property type="entry name" value="FAM117"/>
    <property type="match status" value="1"/>
</dbReference>
<feature type="compositionally biased region" description="Polar residues" evidence="2">
    <location>
        <begin position="1"/>
        <end position="20"/>
    </location>
</feature>
<organism evidence="3 4">
    <name type="scientific">Paramuricea clavata</name>
    <name type="common">Red gorgonian</name>
    <name type="synonym">Violescent sea-whip</name>
    <dbReference type="NCBI Taxonomy" id="317549"/>
    <lineage>
        <taxon>Eukaryota</taxon>
        <taxon>Metazoa</taxon>
        <taxon>Cnidaria</taxon>
        <taxon>Anthozoa</taxon>
        <taxon>Octocorallia</taxon>
        <taxon>Malacalcyonacea</taxon>
        <taxon>Plexauridae</taxon>
        <taxon>Paramuricea</taxon>
    </lineage>
</organism>
<feature type="region of interest" description="Disordered" evidence="2">
    <location>
        <begin position="140"/>
        <end position="189"/>
    </location>
</feature>
<dbReference type="PANTHER" id="PTHR14972:SF8">
    <property type="entry name" value="GLUCOCORTICOID-INDUCED TRANSCRIPT 1 PROTEIN-LIKE ISOFORM X1"/>
    <property type="match status" value="1"/>
</dbReference>
<feature type="compositionally biased region" description="Basic and acidic residues" evidence="2">
    <location>
        <begin position="67"/>
        <end position="79"/>
    </location>
</feature>
<dbReference type="PANTHER" id="PTHR14972">
    <property type="entry name" value="AGAP011572-PA"/>
    <property type="match status" value="1"/>
</dbReference>
<feature type="compositionally biased region" description="Polar residues" evidence="2">
    <location>
        <begin position="279"/>
        <end position="316"/>
    </location>
</feature>
<keyword evidence="1" id="KW-0597">Phosphoprotein</keyword>
<accession>A0A6S7HGU6</accession>
<feature type="region of interest" description="Disordered" evidence="2">
    <location>
        <begin position="358"/>
        <end position="377"/>
    </location>
</feature>